<evidence type="ECO:0000256" key="1">
    <source>
        <dbReference type="ARBA" id="ARBA00004651"/>
    </source>
</evidence>
<dbReference type="CDD" id="cd18575">
    <property type="entry name" value="ABC_6TM_bac_exporter_ABCB8_10_like"/>
    <property type="match status" value="1"/>
</dbReference>
<dbReference type="InterPro" id="IPR036640">
    <property type="entry name" value="ABC1_TM_sf"/>
</dbReference>
<evidence type="ECO:0000256" key="6">
    <source>
        <dbReference type="ARBA" id="ARBA00023136"/>
    </source>
</evidence>
<dbReference type="SUPFAM" id="SSF52540">
    <property type="entry name" value="P-loop containing nucleoside triphosphate hydrolases"/>
    <property type="match status" value="1"/>
</dbReference>
<evidence type="ECO:0000256" key="2">
    <source>
        <dbReference type="ARBA" id="ARBA00022692"/>
    </source>
</evidence>
<dbReference type="RefSeq" id="WP_243799545.1">
    <property type="nucleotide sequence ID" value="NZ_JALHAT010000014.1"/>
</dbReference>
<evidence type="ECO:0000256" key="7">
    <source>
        <dbReference type="SAM" id="MobiDB-lite"/>
    </source>
</evidence>
<feature type="transmembrane region" description="Helical" evidence="8">
    <location>
        <begin position="272"/>
        <end position="294"/>
    </location>
</feature>
<dbReference type="NCBIfam" id="TIGR02204">
    <property type="entry name" value="MsbA_rel"/>
    <property type="match status" value="1"/>
</dbReference>
<evidence type="ECO:0000256" key="3">
    <source>
        <dbReference type="ARBA" id="ARBA00022741"/>
    </source>
</evidence>
<dbReference type="PROSITE" id="PS50893">
    <property type="entry name" value="ABC_TRANSPORTER_2"/>
    <property type="match status" value="1"/>
</dbReference>
<sequence>MQAPDGPAESIETPASPEDTSASREDAPPSRPRRSLRPLAMVWRELFKYPGRMAVAGIALVVSAMSTLAIPYGFRSVIDQGFAQGADHDVIRSWFLMLLGVVVVLAIATSIRFYSVSWLGERVVADIRLRVQRHLLALAPGFFEENSPKEIASRMTADTAIIEQVVGTTVSVALRNAIMATGGVIFLFALAPSLTAGLLVAIPVVIVPITVFGRRLRVVARKSQDRVADIGAMTAEVLGALRVVQAFNQQEREGGRFSAAVERTFDTGRKRILIRAVMTAVMMFLIFGSITIIMWRGAIGVAEGTITGGTIAAFVVTAGIVAGAFGSLTEVYGDLVRGAGAASRLAELLSEEPEIAAPARPQTLPVPPRGKIAFEKVTFRYPTRPDMAALVDFSLTVEPGETVAIVGPSGAGKSTLFQLAERFYDPQGGVVKIDGVPLSSADPSDVRARIALVPQEGVLFAASARENLRYGQPDADDAMIWEAARAANAEDFLGMLPDGLDTFLGEDGARLSGGQRQRIAIARALLRDAPILLLDEATSALDAESERLVQDALDTLMQSRTTLVIAHRLSTVREADRIVVMDGGRIVEQGTHAALTQAGGLYARLASLQFDERATALG</sequence>
<accession>A0ABT0ACN3</accession>
<dbReference type="PROSITE" id="PS50929">
    <property type="entry name" value="ABC_TM1F"/>
    <property type="match status" value="1"/>
</dbReference>
<keyword evidence="3" id="KW-0547">Nucleotide-binding</keyword>
<keyword evidence="6 8" id="KW-0472">Membrane</keyword>
<evidence type="ECO:0000259" key="9">
    <source>
        <dbReference type="PROSITE" id="PS50893"/>
    </source>
</evidence>
<dbReference type="PROSITE" id="PS00211">
    <property type="entry name" value="ABC_TRANSPORTER_1"/>
    <property type="match status" value="1"/>
</dbReference>
<evidence type="ECO:0000256" key="4">
    <source>
        <dbReference type="ARBA" id="ARBA00022840"/>
    </source>
</evidence>
<dbReference type="Proteomes" id="UP001162802">
    <property type="component" value="Unassembled WGS sequence"/>
</dbReference>
<feature type="transmembrane region" description="Helical" evidence="8">
    <location>
        <begin position="53"/>
        <end position="74"/>
    </location>
</feature>
<feature type="transmembrane region" description="Helical" evidence="8">
    <location>
        <begin position="94"/>
        <end position="114"/>
    </location>
</feature>
<dbReference type="CDD" id="cd03249">
    <property type="entry name" value="ABC_MTABC3_MDL1_MDL2"/>
    <property type="match status" value="1"/>
</dbReference>
<reference evidence="11" key="1">
    <citation type="submission" date="2022-03" db="EMBL/GenBank/DDBJ databases">
        <title>Identification of a novel bacterium isolated from mangrove sediments.</title>
        <authorList>
            <person name="Pan X."/>
        </authorList>
    </citation>
    <scope>NUCLEOTIDE SEQUENCE</scope>
    <source>
        <strain evidence="11">B2637</strain>
    </source>
</reference>
<evidence type="ECO:0000313" key="11">
    <source>
        <dbReference type="EMBL" id="MCJ1960939.1"/>
    </source>
</evidence>
<dbReference type="InterPro" id="IPR011918">
    <property type="entry name" value="ABC_MsbA_ATP-bd"/>
</dbReference>
<feature type="region of interest" description="Disordered" evidence="7">
    <location>
        <begin position="1"/>
        <end position="33"/>
    </location>
</feature>
<dbReference type="EMBL" id="JALHAT010000014">
    <property type="protein sequence ID" value="MCJ1960939.1"/>
    <property type="molecule type" value="Genomic_DNA"/>
</dbReference>
<evidence type="ECO:0000256" key="5">
    <source>
        <dbReference type="ARBA" id="ARBA00022989"/>
    </source>
</evidence>
<feature type="transmembrane region" description="Helical" evidence="8">
    <location>
        <begin position="184"/>
        <end position="212"/>
    </location>
</feature>
<keyword evidence="4" id="KW-0067">ATP-binding</keyword>
<keyword evidence="12" id="KW-1185">Reference proteome</keyword>
<gene>
    <name evidence="11" type="ORF">MTR65_09630</name>
</gene>
<protein>
    <submittedName>
        <fullName evidence="11">ABC transporter transmembrane domain-containing protein</fullName>
    </submittedName>
</protein>
<dbReference type="InterPro" id="IPR017871">
    <property type="entry name" value="ABC_transporter-like_CS"/>
</dbReference>
<feature type="transmembrane region" description="Helical" evidence="8">
    <location>
        <begin position="306"/>
        <end position="328"/>
    </location>
</feature>
<comment type="caution">
    <text evidence="11">The sequence shown here is derived from an EMBL/GenBank/DDBJ whole genome shotgun (WGS) entry which is preliminary data.</text>
</comment>
<evidence type="ECO:0000256" key="8">
    <source>
        <dbReference type="SAM" id="Phobius"/>
    </source>
</evidence>
<dbReference type="InterPro" id="IPR039421">
    <property type="entry name" value="Type_1_exporter"/>
</dbReference>
<dbReference type="Gene3D" id="1.20.1560.10">
    <property type="entry name" value="ABC transporter type 1, transmembrane domain"/>
    <property type="match status" value="1"/>
</dbReference>
<dbReference type="PANTHER" id="PTHR43394">
    <property type="entry name" value="ATP-DEPENDENT PERMEASE MDL1, MITOCHONDRIAL"/>
    <property type="match status" value="1"/>
</dbReference>
<dbReference type="PANTHER" id="PTHR43394:SF1">
    <property type="entry name" value="ATP-BINDING CASSETTE SUB-FAMILY B MEMBER 10, MITOCHONDRIAL"/>
    <property type="match status" value="1"/>
</dbReference>
<name>A0ABT0ACN3_9SPHN</name>
<dbReference type="SUPFAM" id="SSF90123">
    <property type="entry name" value="ABC transporter transmembrane region"/>
    <property type="match status" value="1"/>
</dbReference>
<dbReference type="InterPro" id="IPR027417">
    <property type="entry name" value="P-loop_NTPase"/>
</dbReference>
<keyword evidence="5 8" id="KW-1133">Transmembrane helix</keyword>
<dbReference type="InterPro" id="IPR003439">
    <property type="entry name" value="ABC_transporter-like_ATP-bd"/>
</dbReference>
<dbReference type="SMART" id="SM00382">
    <property type="entry name" value="AAA"/>
    <property type="match status" value="1"/>
</dbReference>
<keyword evidence="2 8" id="KW-0812">Transmembrane</keyword>
<dbReference type="Pfam" id="PF00664">
    <property type="entry name" value="ABC_membrane"/>
    <property type="match status" value="1"/>
</dbReference>
<feature type="domain" description="ABC transmembrane type-1" evidence="10">
    <location>
        <begin position="54"/>
        <end position="337"/>
    </location>
</feature>
<comment type="subcellular location">
    <subcellularLocation>
        <location evidence="1">Cell membrane</location>
        <topology evidence="1">Multi-pass membrane protein</topology>
    </subcellularLocation>
</comment>
<dbReference type="InterPro" id="IPR003593">
    <property type="entry name" value="AAA+_ATPase"/>
</dbReference>
<organism evidence="11 12">
    <name type="scientific">Novosphingobium mangrovi</name>
    <name type="common">ex Hu et al. 2023</name>
    <dbReference type="NCBI Taxonomy" id="2930094"/>
    <lineage>
        <taxon>Bacteria</taxon>
        <taxon>Pseudomonadati</taxon>
        <taxon>Pseudomonadota</taxon>
        <taxon>Alphaproteobacteria</taxon>
        <taxon>Sphingomonadales</taxon>
        <taxon>Sphingomonadaceae</taxon>
        <taxon>Novosphingobium</taxon>
    </lineage>
</organism>
<evidence type="ECO:0000313" key="12">
    <source>
        <dbReference type="Proteomes" id="UP001162802"/>
    </source>
</evidence>
<proteinExistence type="predicted"/>
<feature type="domain" description="ABC transporter" evidence="9">
    <location>
        <begin position="372"/>
        <end position="608"/>
    </location>
</feature>
<dbReference type="Pfam" id="PF00005">
    <property type="entry name" value="ABC_tran"/>
    <property type="match status" value="1"/>
</dbReference>
<dbReference type="InterPro" id="IPR011527">
    <property type="entry name" value="ABC1_TM_dom"/>
</dbReference>
<evidence type="ECO:0000259" key="10">
    <source>
        <dbReference type="PROSITE" id="PS50929"/>
    </source>
</evidence>
<dbReference type="Gene3D" id="3.40.50.300">
    <property type="entry name" value="P-loop containing nucleotide triphosphate hydrolases"/>
    <property type="match status" value="1"/>
</dbReference>